<name>A0A4R6PYE6_9FIRM</name>
<evidence type="ECO:0000313" key="9">
    <source>
        <dbReference type="EMBL" id="TDP47392.1"/>
    </source>
</evidence>
<evidence type="ECO:0000256" key="5">
    <source>
        <dbReference type="ARBA" id="ARBA00023136"/>
    </source>
</evidence>
<feature type="transmembrane region" description="Helical" evidence="7">
    <location>
        <begin position="192"/>
        <end position="213"/>
    </location>
</feature>
<keyword evidence="5 7" id="KW-0472">Membrane</keyword>
<feature type="transmembrane region" description="Helical" evidence="7">
    <location>
        <begin position="47"/>
        <end position="64"/>
    </location>
</feature>
<dbReference type="PIRSF" id="PIRSF006483">
    <property type="entry name" value="Membrane_protein_YitT"/>
    <property type="match status" value="1"/>
</dbReference>
<keyword evidence="10" id="KW-1185">Reference proteome</keyword>
<organism evidence="9 10">
    <name type="scientific">Aminicella lysinilytica</name>
    <dbReference type="NCBI Taxonomy" id="433323"/>
    <lineage>
        <taxon>Bacteria</taxon>
        <taxon>Bacillati</taxon>
        <taxon>Bacillota</taxon>
        <taxon>Clostridia</taxon>
        <taxon>Peptostreptococcales</taxon>
        <taxon>Anaerovoracaceae</taxon>
        <taxon>Aminicella</taxon>
    </lineage>
</organism>
<feature type="transmembrane region" description="Helical" evidence="7">
    <location>
        <begin position="149"/>
        <end position="172"/>
    </location>
</feature>
<dbReference type="GO" id="GO:0005886">
    <property type="term" value="C:plasma membrane"/>
    <property type="evidence" value="ECO:0007669"/>
    <property type="project" value="UniProtKB-SubCell"/>
</dbReference>
<evidence type="ECO:0000313" key="10">
    <source>
        <dbReference type="Proteomes" id="UP000295500"/>
    </source>
</evidence>
<accession>A0A4R6PYE6</accession>
<dbReference type="Proteomes" id="UP000295500">
    <property type="component" value="Unassembled WGS sequence"/>
</dbReference>
<evidence type="ECO:0000256" key="7">
    <source>
        <dbReference type="SAM" id="Phobius"/>
    </source>
</evidence>
<gene>
    <name evidence="9" type="ORF">EV211_1535</name>
</gene>
<evidence type="ECO:0000256" key="2">
    <source>
        <dbReference type="ARBA" id="ARBA00022475"/>
    </source>
</evidence>
<dbReference type="InterPro" id="IPR051461">
    <property type="entry name" value="UPF0750_membrane"/>
</dbReference>
<evidence type="ECO:0000256" key="4">
    <source>
        <dbReference type="ARBA" id="ARBA00022989"/>
    </source>
</evidence>
<dbReference type="InterPro" id="IPR019264">
    <property type="entry name" value="DUF2179"/>
</dbReference>
<feature type="region of interest" description="Disordered" evidence="6">
    <location>
        <begin position="1"/>
        <end position="27"/>
    </location>
</feature>
<dbReference type="InterPro" id="IPR015867">
    <property type="entry name" value="N-reg_PII/ATP_PRibTrfase_C"/>
</dbReference>
<protein>
    <submittedName>
        <fullName evidence="9">Uncharacterized membrane-anchored protein YitT (DUF2179 family)</fullName>
    </submittedName>
</protein>
<feature type="transmembrane region" description="Helical" evidence="7">
    <location>
        <begin position="96"/>
        <end position="115"/>
    </location>
</feature>
<sequence>MKKDEKGRAEGKNSGRRGRKKDKTGEARITAGAAKEVRGDSRVKKEVKCFIFCTVGALIIAFNLKSFVNTGGLFPGGFSGATLLIIRACEKFFGFTLPYSAIYIPMNLIPIYIGIRYLGKRFTIYSMYVIILSSVMTDMLPKVTITYDILLICLFGGIINGAAISLCLYVGASGGGTDFISIYLSEKKGIDAWNYILMSNVCILAIAGIMFGWDKALYSIVYQFCSTQVIQTLFQRYNKHTLMIISDMPEAVYDKISIMTHHDATLFKGESYYEDGAVRNLIYSVVSSEEVDPVVKAIKDVDPHAFINVMKTEQLNGRFYKKPKD</sequence>
<dbReference type="Pfam" id="PF10035">
    <property type="entry name" value="DUF2179"/>
    <property type="match status" value="1"/>
</dbReference>
<comment type="caution">
    <text evidence="9">The sequence shown here is derived from an EMBL/GenBank/DDBJ whole genome shotgun (WGS) entry which is preliminary data.</text>
</comment>
<keyword evidence="4 7" id="KW-1133">Transmembrane helix</keyword>
<dbReference type="Pfam" id="PF02588">
    <property type="entry name" value="YitT_membrane"/>
    <property type="match status" value="1"/>
</dbReference>
<dbReference type="AlphaFoldDB" id="A0A4R6PYE6"/>
<feature type="compositionally biased region" description="Basic and acidic residues" evidence="6">
    <location>
        <begin position="1"/>
        <end position="13"/>
    </location>
</feature>
<dbReference type="PANTHER" id="PTHR33545">
    <property type="entry name" value="UPF0750 MEMBRANE PROTEIN YITT-RELATED"/>
    <property type="match status" value="1"/>
</dbReference>
<reference evidence="9 10" key="1">
    <citation type="submission" date="2019-03" db="EMBL/GenBank/DDBJ databases">
        <title>Genomic Encyclopedia of Type Strains, Phase IV (KMG-IV): sequencing the most valuable type-strain genomes for metagenomic binning, comparative biology and taxonomic classification.</title>
        <authorList>
            <person name="Goeker M."/>
        </authorList>
    </citation>
    <scope>NUCLEOTIDE SEQUENCE [LARGE SCALE GENOMIC DNA]</scope>
    <source>
        <strain evidence="9 10">DSM 28287</strain>
    </source>
</reference>
<evidence type="ECO:0000256" key="1">
    <source>
        <dbReference type="ARBA" id="ARBA00004651"/>
    </source>
</evidence>
<evidence type="ECO:0000256" key="6">
    <source>
        <dbReference type="SAM" id="MobiDB-lite"/>
    </source>
</evidence>
<keyword evidence="3 7" id="KW-0812">Transmembrane</keyword>
<proteinExistence type="predicted"/>
<dbReference type="RefSeq" id="WP_133529267.1">
    <property type="nucleotide sequence ID" value="NZ_SNXO01000053.1"/>
</dbReference>
<dbReference type="Gene3D" id="3.30.70.120">
    <property type="match status" value="1"/>
</dbReference>
<feature type="transmembrane region" description="Helical" evidence="7">
    <location>
        <begin position="121"/>
        <end position="137"/>
    </location>
</feature>
<dbReference type="EMBL" id="SNXO01000053">
    <property type="protein sequence ID" value="TDP47392.1"/>
    <property type="molecule type" value="Genomic_DNA"/>
</dbReference>
<feature type="domain" description="DUF2179" evidence="8">
    <location>
        <begin position="263"/>
        <end position="317"/>
    </location>
</feature>
<dbReference type="InterPro" id="IPR003740">
    <property type="entry name" value="YitT"/>
</dbReference>
<evidence type="ECO:0000259" key="8">
    <source>
        <dbReference type="Pfam" id="PF10035"/>
    </source>
</evidence>
<dbReference type="OrthoDB" id="9779786at2"/>
<evidence type="ECO:0000256" key="3">
    <source>
        <dbReference type="ARBA" id="ARBA00022692"/>
    </source>
</evidence>
<comment type="subcellular location">
    <subcellularLocation>
        <location evidence="1">Cell membrane</location>
        <topology evidence="1">Multi-pass membrane protein</topology>
    </subcellularLocation>
</comment>
<dbReference type="PANTHER" id="PTHR33545:SF5">
    <property type="entry name" value="UPF0750 MEMBRANE PROTEIN YITT"/>
    <property type="match status" value="1"/>
</dbReference>
<keyword evidence="2" id="KW-1003">Cell membrane</keyword>